<evidence type="ECO:0000313" key="3">
    <source>
        <dbReference type="Proteomes" id="UP000055019"/>
    </source>
</evidence>
<accession>A0A158KN80</accession>
<keyword evidence="1" id="KW-1133">Transmembrane helix</keyword>
<dbReference type="Proteomes" id="UP000055019">
    <property type="component" value="Unassembled WGS sequence"/>
</dbReference>
<feature type="transmembrane region" description="Helical" evidence="1">
    <location>
        <begin position="146"/>
        <end position="177"/>
    </location>
</feature>
<keyword evidence="1" id="KW-0812">Transmembrane</keyword>
<reference evidence="2" key="1">
    <citation type="submission" date="2016-01" db="EMBL/GenBank/DDBJ databases">
        <authorList>
            <person name="Peeters C."/>
        </authorList>
    </citation>
    <scope>NUCLEOTIDE SEQUENCE [LARGE SCALE GENOMIC DNA]</scope>
    <source>
        <strain evidence="2">LMG 29317</strain>
    </source>
</reference>
<dbReference type="AlphaFoldDB" id="A0A158KN80"/>
<gene>
    <name evidence="2" type="ORF">AWB74_06301</name>
</gene>
<feature type="transmembrane region" description="Helical" evidence="1">
    <location>
        <begin position="189"/>
        <end position="210"/>
    </location>
</feature>
<dbReference type="OrthoDB" id="9812433at2"/>
<keyword evidence="3" id="KW-1185">Reference proteome</keyword>
<protein>
    <recommendedName>
        <fullName evidence="4">Glycosyltransferase RgtA/B/C/D-like domain-containing protein</fullName>
    </recommendedName>
</protein>
<name>A0A158KN80_9BURK</name>
<feature type="transmembrane region" description="Helical" evidence="1">
    <location>
        <begin position="12"/>
        <end position="34"/>
    </location>
</feature>
<sequence>MLSRMMRTGPRLSRGLIATLATLTSCVYVGLFLAGRSLLPEFLFRDAEKIQAQMDGAGTYDGSSFDAVGKFYAMFSPALLSVFVMAIGIAFIWAILARVKRAGSLGVALLLAAPCVFFNLFVSSKDTLVVAMSLLIVWTFRRNRPAFTLLAAIGCYLTYALLVRKYFLVILAIALFAEFFKQRGLRSRFVLLVACVLALALMPSEFYFALLNPRDMAVDYLVYQSPFGARTGFYNLLPPESFAAFCVDYIYAMVRLHLPVLFSPDPRGLAMQAFVILAWISTRSLPGPAKTCWDKRLLASLVLGHMAVSMLFEPDLGSYVRHLSSVSLFCMISLSARVDALRIDNANQRDAA</sequence>
<evidence type="ECO:0000256" key="1">
    <source>
        <dbReference type="SAM" id="Phobius"/>
    </source>
</evidence>
<organism evidence="2 3">
    <name type="scientific">Caballeronia arvi</name>
    <dbReference type="NCBI Taxonomy" id="1777135"/>
    <lineage>
        <taxon>Bacteria</taxon>
        <taxon>Pseudomonadati</taxon>
        <taxon>Pseudomonadota</taxon>
        <taxon>Betaproteobacteria</taxon>
        <taxon>Burkholderiales</taxon>
        <taxon>Burkholderiaceae</taxon>
        <taxon>Caballeronia</taxon>
    </lineage>
</organism>
<comment type="caution">
    <text evidence="2">The sequence shown here is derived from an EMBL/GenBank/DDBJ whole genome shotgun (WGS) entry which is preliminary data.</text>
</comment>
<feature type="transmembrane region" description="Helical" evidence="1">
    <location>
        <begin position="71"/>
        <end position="96"/>
    </location>
</feature>
<keyword evidence="1" id="KW-0472">Membrane</keyword>
<dbReference type="PROSITE" id="PS51257">
    <property type="entry name" value="PROKAR_LIPOPROTEIN"/>
    <property type="match status" value="1"/>
</dbReference>
<feature type="transmembrane region" description="Helical" evidence="1">
    <location>
        <begin position="108"/>
        <end position="140"/>
    </location>
</feature>
<dbReference type="EMBL" id="FCOM02000042">
    <property type="protein sequence ID" value="SAL82544.1"/>
    <property type="molecule type" value="Genomic_DNA"/>
</dbReference>
<evidence type="ECO:0008006" key="4">
    <source>
        <dbReference type="Google" id="ProtNLM"/>
    </source>
</evidence>
<evidence type="ECO:0000313" key="2">
    <source>
        <dbReference type="EMBL" id="SAL82544.1"/>
    </source>
</evidence>
<proteinExistence type="predicted"/>